<dbReference type="AlphaFoldDB" id="A0A8J3MEY5"/>
<proteinExistence type="predicted"/>
<dbReference type="RefSeq" id="WP_229861768.1">
    <property type="nucleotide sequence ID" value="NZ_BNAP01000008.1"/>
</dbReference>
<organism evidence="2 3">
    <name type="scientific">Pseudodonghicola xiamenensis</name>
    <dbReference type="NCBI Taxonomy" id="337702"/>
    <lineage>
        <taxon>Bacteria</taxon>
        <taxon>Pseudomonadati</taxon>
        <taxon>Pseudomonadota</taxon>
        <taxon>Alphaproteobacteria</taxon>
        <taxon>Rhodobacterales</taxon>
        <taxon>Paracoccaceae</taxon>
        <taxon>Pseudodonghicola</taxon>
    </lineage>
</organism>
<comment type="caution">
    <text evidence="2">The sequence shown here is derived from an EMBL/GenBank/DDBJ whole genome shotgun (WGS) entry which is preliminary data.</text>
</comment>
<keyword evidence="3" id="KW-1185">Reference proteome</keyword>
<dbReference type="EMBL" id="BNAP01000008">
    <property type="protein sequence ID" value="GHG91343.1"/>
    <property type="molecule type" value="Genomic_DNA"/>
</dbReference>
<dbReference type="SUPFAM" id="SSF51294">
    <property type="entry name" value="Hedgehog/intein (Hint) domain"/>
    <property type="match status" value="1"/>
</dbReference>
<dbReference type="GO" id="GO:0016539">
    <property type="term" value="P:intein-mediated protein splicing"/>
    <property type="evidence" value="ECO:0007669"/>
    <property type="project" value="InterPro"/>
</dbReference>
<gene>
    <name evidence="2" type="ORF">GCM10010961_22510</name>
</gene>
<name>A0A8J3MEY5_9RHOB</name>
<evidence type="ECO:0000313" key="3">
    <source>
        <dbReference type="Proteomes" id="UP000611500"/>
    </source>
</evidence>
<dbReference type="InterPro" id="IPR036844">
    <property type="entry name" value="Hint_dom_sf"/>
</dbReference>
<accession>A0A8J3MEY5</accession>
<dbReference type="InterPro" id="IPR028992">
    <property type="entry name" value="Hedgehog/Intein_dom"/>
</dbReference>
<evidence type="ECO:0000259" key="1">
    <source>
        <dbReference type="Pfam" id="PF13403"/>
    </source>
</evidence>
<feature type="domain" description="Hedgehog/Intein (Hint)" evidence="1">
    <location>
        <begin position="170"/>
        <end position="320"/>
    </location>
</feature>
<dbReference type="Proteomes" id="UP000611500">
    <property type="component" value="Unassembled WGS sequence"/>
</dbReference>
<reference evidence="2" key="1">
    <citation type="journal article" date="2014" name="Int. J. Syst. Evol. Microbiol.">
        <title>Complete genome sequence of Corynebacterium casei LMG S-19264T (=DSM 44701T), isolated from a smear-ripened cheese.</title>
        <authorList>
            <consortium name="US DOE Joint Genome Institute (JGI-PGF)"/>
            <person name="Walter F."/>
            <person name="Albersmeier A."/>
            <person name="Kalinowski J."/>
            <person name="Ruckert C."/>
        </authorList>
    </citation>
    <scope>NUCLEOTIDE SEQUENCE</scope>
    <source>
        <strain evidence="2">CGMCC 1.7081</strain>
    </source>
</reference>
<dbReference type="PROSITE" id="PS50817">
    <property type="entry name" value="INTEIN_N_TER"/>
    <property type="match status" value="1"/>
</dbReference>
<reference evidence="2" key="2">
    <citation type="submission" date="2020-09" db="EMBL/GenBank/DDBJ databases">
        <authorList>
            <person name="Sun Q."/>
            <person name="Zhou Y."/>
        </authorList>
    </citation>
    <scope>NUCLEOTIDE SEQUENCE</scope>
    <source>
        <strain evidence="2">CGMCC 1.7081</strain>
    </source>
</reference>
<dbReference type="Pfam" id="PF13403">
    <property type="entry name" value="Hint_2"/>
    <property type="match status" value="1"/>
</dbReference>
<dbReference type="InterPro" id="IPR006141">
    <property type="entry name" value="Intein_N"/>
</dbReference>
<sequence length="383" mass="42240">MPSYSLQIIPLSGLDFIGARPSDFQVQFGSGAGWNWGTYKFSYRSDDLLTVGVNDEDDRLQDDPANPYWSGGNFPAHNQVISDSVRIDGTTYPSGLRIEDEYELWVRDQDGTKYRLVAVSVDSDPDNPYSGSTVIGYTFDGDWPPEETKLTILRGSGEDGQEMHPPPPPPCFTTGTLITTLHGEIAIEDLREGDHVLTLDNGPQAIRLILSRCLSARDLLRYPNLCPIRITAGALGPRTPREDLLVSPQHRMLVASRISARMFDTPEVLVAAKHLIGAPGIVMDRDSAESGAGVTYYHILFDSHQLLLANGAPTESLYTGPEALKHLPVDSRTEILTLFPDLARHPGIAPRPARKLIPGKRAKVMTQRHCKNHRAFLAPRLDA</sequence>
<dbReference type="Gene3D" id="2.170.16.10">
    <property type="entry name" value="Hedgehog/Intein (Hint) domain"/>
    <property type="match status" value="1"/>
</dbReference>
<protein>
    <recommendedName>
        <fullName evidence="1">Hedgehog/Intein (Hint) domain-containing protein</fullName>
    </recommendedName>
</protein>
<evidence type="ECO:0000313" key="2">
    <source>
        <dbReference type="EMBL" id="GHG91343.1"/>
    </source>
</evidence>